<evidence type="ECO:0000256" key="8">
    <source>
        <dbReference type="ARBA" id="ARBA00022842"/>
    </source>
</evidence>
<keyword evidence="10" id="KW-0406">Ion transport</keyword>
<keyword evidence="15" id="KW-1185">Reference proteome</keyword>
<accession>A0A081B7M9</accession>
<dbReference type="PANTHER" id="PTHR47685:SF1">
    <property type="entry name" value="MAGNESIUM TRANSPORT PROTEIN CORA"/>
    <property type="match status" value="1"/>
</dbReference>
<keyword evidence="5" id="KW-1003">Cell membrane</keyword>
<keyword evidence="8" id="KW-0460">Magnesium</keyword>
<dbReference type="RefSeq" id="WP_045442659.1">
    <property type="nucleotide sequence ID" value="NZ_BBIO01000002.1"/>
</dbReference>
<evidence type="ECO:0000256" key="6">
    <source>
        <dbReference type="ARBA" id="ARBA00022519"/>
    </source>
</evidence>
<dbReference type="GO" id="GO:0015095">
    <property type="term" value="F:magnesium ion transmembrane transporter activity"/>
    <property type="evidence" value="ECO:0007669"/>
    <property type="project" value="TreeGrafter"/>
</dbReference>
<organism evidence="14 15">
    <name type="scientific">Tepidicaulis marinus</name>
    <dbReference type="NCBI Taxonomy" id="1333998"/>
    <lineage>
        <taxon>Bacteria</taxon>
        <taxon>Pseudomonadati</taxon>
        <taxon>Pseudomonadota</taxon>
        <taxon>Alphaproteobacteria</taxon>
        <taxon>Hyphomicrobiales</taxon>
        <taxon>Parvibaculaceae</taxon>
        <taxon>Tepidicaulis</taxon>
    </lineage>
</organism>
<evidence type="ECO:0000256" key="3">
    <source>
        <dbReference type="ARBA" id="ARBA00019439"/>
    </source>
</evidence>
<dbReference type="Proteomes" id="UP000028702">
    <property type="component" value="Unassembled WGS sequence"/>
</dbReference>
<dbReference type="SUPFAM" id="SSF144083">
    <property type="entry name" value="Magnesium transport protein CorA, transmembrane region"/>
    <property type="match status" value="1"/>
</dbReference>
<dbReference type="GO" id="GO:0015099">
    <property type="term" value="F:nickel cation transmembrane transporter activity"/>
    <property type="evidence" value="ECO:0007669"/>
    <property type="project" value="TreeGrafter"/>
</dbReference>
<reference evidence="14 15" key="1">
    <citation type="submission" date="2014-07" db="EMBL/GenBank/DDBJ databases">
        <title>Tepidicaulis marinum gen. nov., sp. nov., a novel marine bacterium denitrifying nitrate to nitrous oxide strictly under microaerobic conditions.</title>
        <authorList>
            <person name="Takeuchi M."/>
            <person name="Yamagishi T."/>
            <person name="Kamagata Y."/>
            <person name="Oshima K."/>
            <person name="Hattori M."/>
            <person name="Katayama T."/>
            <person name="Hanada S."/>
            <person name="Tamaki H."/>
            <person name="Marumo K."/>
            <person name="Maeda H."/>
            <person name="Nedachi M."/>
            <person name="Iwasaki W."/>
            <person name="Suwa Y."/>
            <person name="Sakata S."/>
        </authorList>
    </citation>
    <scope>NUCLEOTIDE SEQUENCE [LARGE SCALE GENOMIC DNA]</scope>
    <source>
        <strain evidence="14 15">MA2</strain>
    </source>
</reference>
<keyword evidence="4" id="KW-0813">Transport</keyword>
<dbReference type="Pfam" id="PF01544">
    <property type="entry name" value="CorA"/>
    <property type="match status" value="1"/>
</dbReference>
<evidence type="ECO:0000256" key="5">
    <source>
        <dbReference type="ARBA" id="ARBA00022475"/>
    </source>
</evidence>
<dbReference type="CDD" id="cd12837">
    <property type="entry name" value="EcCorA-like_u1"/>
    <property type="match status" value="1"/>
</dbReference>
<dbReference type="PANTHER" id="PTHR47685">
    <property type="entry name" value="MAGNESIUM TRANSPORT PROTEIN CORA"/>
    <property type="match status" value="1"/>
</dbReference>
<evidence type="ECO:0000256" key="1">
    <source>
        <dbReference type="ARBA" id="ARBA00004429"/>
    </source>
</evidence>
<evidence type="ECO:0000256" key="12">
    <source>
        <dbReference type="ARBA" id="ARBA00034269"/>
    </source>
</evidence>
<sequence>MIEVYRRRNGSIEHEGLEPGVALPDDAIWVDIREPEEDEARVVEEALGFKLPNRAVMEEIEVSSRLYQEGSASYMTATVIARSESDRPQSVPITFVLVGKKLVTVRYADPLPFRQFAGQVERLNHIFTGEDVLAGLLDAIVDRIADILESVQQELDKLSARIFAKDRARGDVDFNDVLRIVGQAQGLTMRTNESLLTIGRVLTFVSRPGETKLDKTTARLFKTVSRDVSSLSDHASYLSNNITFLLDATLGMINIEQTGIIKIFSVAAVVFLPPTLIASIYGMNFKFMPELDWLAGYPLSLVLMVVSSILPYLYFKRRGWL</sequence>
<dbReference type="Gene3D" id="1.20.58.340">
    <property type="entry name" value="Magnesium transport protein CorA, transmembrane region"/>
    <property type="match status" value="2"/>
</dbReference>
<keyword evidence="9 13" id="KW-1133">Transmembrane helix</keyword>
<comment type="catalytic activity">
    <reaction evidence="12">
        <text>Mg(2+)(in) = Mg(2+)(out)</text>
        <dbReference type="Rhea" id="RHEA:29827"/>
        <dbReference type="ChEBI" id="CHEBI:18420"/>
    </reaction>
</comment>
<name>A0A081B7M9_9HYPH</name>
<protein>
    <recommendedName>
        <fullName evidence="3">Magnesium transport protein CorA</fullName>
    </recommendedName>
</protein>
<evidence type="ECO:0000256" key="4">
    <source>
        <dbReference type="ARBA" id="ARBA00022448"/>
    </source>
</evidence>
<comment type="similarity">
    <text evidence="2">Belongs to the CorA metal ion transporter (MIT) (TC 1.A.35) family.</text>
</comment>
<dbReference type="InterPro" id="IPR002523">
    <property type="entry name" value="MgTranspt_CorA/ZnTranspt_ZntB"/>
</dbReference>
<dbReference type="GO" id="GO:0015087">
    <property type="term" value="F:cobalt ion transmembrane transporter activity"/>
    <property type="evidence" value="ECO:0007669"/>
    <property type="project" value="TreeGrafter"/>
</dbReference>
<dbReference type="InterPro" id="IPR045863">
    <property type="entry name" value="CorA_TM1_TM2"/>
</dbReference>
<evidence type="ECO:0000256" key="7">
    <source>
        <dbReference type="ARBA" id="ARBA00022692"/>
    </source>
</evidence>
<evidence type="ECO:0000313" key="14">
    <source>
        <dbReference type="EMBL" id="GAK44047.1"/>
    </source>
</evidence>
<evidence type="ECO:0000256" key="2">
    <source>
        <dbReference type="ARBA" id="ARBA00009765"/>
    </source>
</evidence>
<evidence type="ECO:0000256" key="9">
    <source>
        <dbReference type="ARBA" id="ARBA00022989"/>
    </source>
</evidence>
<keyword evidence="7 13" id="KW-0812">Transmembrane</keyword>
<dbReference type="InterPro" id="IPR050829">
    <property type="entry name" value="CorA_MIT"/>
</dbReference>
<dbReference type="GO" id="GO:0005886">
    <property type="term" value="C:plasma membrane"/>
    <property type="evidence" value="ECO:0007669"/>
    <property type="project" value="UniProtKB-SubCell"/>
</dbReference>
<dbReference type="EMBL" id="BBIO01000002">
    <property type="protein sequence ID" value="GAK44047.1"/>
    <property type="molecule type" value="Genomic_DNA"/>
</dbReference>
<keyword evidence="11 13" id="KW-0472">Membrane</keyword>
<proteinExistence type="inferred from homology"/>
<comment type="subcellular location">
    <subcellularLocation>
        <location evidence="1">Cell inner membrane</location>
        <topology evidence="1">Multi-pass membrane protein</topology>
    </subcellularLocation>
</comment>
<comment type="caution">
    <text evidence="14">The sequence shown here is derived from an EMBL/GenBank/DDBJ whole genome shotgun (WGS) entry which is preliminary data.</text>
</comment>
<dbReference type="SUPFAM" id="SSF143865">
    <property type="entry name" value="CorA soluble domain-like"/>
    <property type="match status" value="1"/>
</dbReference>
<feature type="transmembrane region" description="Helical" evidence="13">
    <location>
        <begin position="295"/>
        <end position="315"/>
    </location>
</feature>
<dbReference type="AlphaFoldDB" id="A0A081B7M9"/>
<feature type="transmembrane region" description="Helical" evidence="13">
    <location>
        <begin position="260"/>
        <end position="283"/>
    </location>
</feature>
<evidence type="ECO:0000313" key="15">
    <source>
        <dbReference type="Proteomes" id="UP000028702"/>
    </source>
</evidence>
<gene>
    <name evidence="14" type="ORF">M2A_0546</name>
</gene>
<evidence type="ECO:0000256" key="13">
    <source>
        <dbReference type="SAM" id="Phobius"/>
    </source>
</evidence>
<dbReference type="FunFam" id="1.20.58.340:FF:000001">
    <property type="entry name" value="Magnesium transport protein CorA"/>
    <property type="match status" value="1"/>
</dbReference>
<evidence type="ECO:0000256" key="10">
    <source>
        <dbReference type="ARBA" id="ARBA00023065"/>
    </source>
</evidence>
<dbReference type="InterPro" id="IPR045861">
    <property type="entry name" value="CorA_cytoplasmic_dom"/>
</dbReference>
<dbReference type="eggNOG" id="COG0598">
    <property type="taxonomic scope" value="Bacteria"/>
</dbReference>
<evidence type="ECO:0000256" key="11">
    <source>
        <dbReference type="ARBA" id="ARBA00023136"/>
    </source>
</evidence>
<keyword evidence="6" id="KW-0997">Cell inner membrane</keyword>